<name>W1YG66_9ZZZZ</name>
<sequence>VVKEIANQVKAKMQDDKDLQNIAFDWPDTEPVANIHIDPNKARLLGIDSYAVSLHLQSLLSGTKSGEYYEGNQTIPVTFRLGDNEQHNLSALSSLPIQTGNGSYVPLSQIATITMTQEDG</sequence>
<dbReference type="SUPFAM" id="SSF82714">
    <property type="entry name" value="Multidrug efflux transporter AcrB TolC docking domain, DN and DC subdomains"/>
    <property type="match status" value="1"/>
</dbReference>
<feature type="non-terminal residue" evidence="1">
    <location>
        <position position="1"/>
    </location>
</feature>
<dbReference type="GO" id="GO:0042910">
    <property type="term" value="F:xenobiotic transmembrane transporter activity"/>
    <property type="evidence" value="ECO:0007669"/>
    <property type="project" value="TreeGrafter"/>
</dbReference>
<dbReference type="EMBL" id="AZMM01004588">
    <property type="protein sequence ID" value="ETJ41487.1"/>
    <property type="molecule type" value="Genomic_DNA"/>
</dbReference>
<dbReference type="Pfam" id="PF00873">
    <property type="entry name" value="ACR_tran"/>
    <property type="match status" value="1"/>
</dbReference>
<dbReference type="InterPro" id="IPR027463">
    <property type="entry name" value="AcrB_DN_DC_subdom"/>
</dbReference>
<feature type="non-terminal residue" evidence="1">
    <location>
        <position position="120"/>
    </location>
</feature>
<protein>
    <submittedName>
        <fullName evidence="1">Acriflavin resistance protein</fullName>
    </submittedName>
</protein>
<dbReference type="Gene3D" id="3.30.2090.10">
    <property type="entry name" value="Multidrug efflux transporter AcrB TolC docking domain, DN and DC subdomains"/>
    <property type="match status" value="1"/>
</dbReference>
<dbReference type="InterPro" id="IPR001036">
    <property type="entry name" value="Acrflvin-R"/>
</dbReference>
<evidence type="ECO:0000313" key="1">
    <source>
        <dbReference type="EMBL" id="ETJ41487.1"/>
    </source>
</evidence>
<organism evidence="1">
    <name type="scientific">human gut metagenome</name>
    <dbReference type="NCBI Taxonomy" id="408170"/>
    <lineage>
        <taxon>unclassified sequences</taxon>
        <taxon>metagenomes</taxon>
        <taxon>organismal metagenomes</taxon>
    </lineage>
</organism>
<gene>
    <name evidence="1" type="ORF">Q604_UNBC04588G0001</name>
</gene>
<dbReference type="GO" id="GO:0005886">
    <property type="term" value="C:plasma membrane"/>
    <property type="evidence" value="ECO:0007669"/>
    <property type="project" value="TreeGrafter"/>
</dbReference>
<accession>W1YG66</accession>
<proteinExistence type="predicted"/>
<dbReference type="AlphaFoldDB" id="W1YG66"/>
<reference evidence="1" key="1">
    <citation type="submission" date="2013-12" db="EMBL/GenBank/DDBJ databases">
        <title>A Varibaculum cambriense genome reconstructed from a premature infant gut community with otherwise low bacterial novelty that shifts toward anaerobic metabolism during the third week of life.</title>
        <authorList>
            <person name="Brown C.T."/>
            <person name="Sharon I."/>
            <person name="Thomas B.C."/>
            <person name="Castelle C.J."/>
            <person name="Morowitz M.J."/>
            <person name="Banfield J.F."/>
        </authorList>
    </citation>
    <scope>NUCLEOTIDE SEQUENCE</scope>
</reference>
<dbReference type="PANTHER" id="PTHR32063:SF18">
    <property type="entry name" value="CATION EFFLUX SYSTEM PROTEIN"/>
    <property type="match status" value="1"/>
</dbReference>
<dbReference type="PANTHER" id="PTHR32063">
    <property type="match status" value="1"/>
</dbReference>
<dbReference type="Gene3D" id="3.30.70.1440">
    <property type="entry name" value="Multidrug efflux transporter AcrB pore domain"/>
    <property type="match status" value="1"/>
</dbReference>
<comment type="caution">
    <text evidence="1">The sequence shown here is derived from an EMBL/GenBank/DDBJ whole genome shotgun (WGS) entry which is preliminary data.</text>
</comment>